<dbReference type="SUPFAM" id="SSF55298">
    <property type="entry name" value="YjgF-like"/>
    <property type="match status" value="1"/>
</dbReference>
<keyword evidence="2" id="KW-1185">Reference proteome</keyword>
<dbReference type="CDD" id="cd00448">
    <property type="entry name" value="YjgF_YER057c_UK114_family"/>
    <property type="match status" value="1"/>
</dbReference>
<dbReference type="Pfam" id="PF01042">
    <property type="entry name" value="Ribonuc_L-PSP"/>
    <property type="match status" value="1"/>
</dbReference>
<comment type="caution">
    <text evidence="1">The sequence shown here is derived from an EMBL/GenBank/DDBJ whole genome shotgun (WGS) entry which is preliminary data.</text>
</comment>
<proteinExistence type="predicted"/>
<accession>A0ABS1LRF0</accession>
<dbReference type="EMBL" id="JABBYC010000066">
    <property type="protein sequence ID" value="MBL0888598.1"/>
    <property type="molecule type" value="Genomic_DNA"/>
</dbReference>
<dbReference type="PANTHER" id="PTHR43857:SF1">
    <property type="entry name" value="YJGH FAMILY PROTEIN"/>
    <property type="match status" value="1"/>
</dbReference>
<sequence>MSIIRHNPDNLHQPPGYHHVTVVEPGRVAHLAGQCPLDAEGALVGEADLLTQVDQVVRNATSALSAVGAMPADVVRAVVYVASAERADLAAAWNRFRESALSDALASAATLLGVTCLGYPGQLVEIDLTAALPGPAEPSRARRTGRPET</sequence>
<dbReference type="Proteomes" id="UP000675409">
    <property type="component" value="Unassembled WGS sequence"/>
</dbReference>
<evidence type="ECO:0000313" key="1">
    <source>
        <dbReference type="EMBL" id="MBL0888598.1"/>
    </source>
</evidence>
<name>A0ABS1LRF0_9MICO</name>
<dbReference type="Gene3D" id="3.30.1330.40">
    <property type="entry name" value="RutC-like"/>
    <property type="match status" value="1"/>
</dbReference>
<protein>
    <submittedName>
        <fullName evidence="1">RidA family protein</fullName>
    </submittedName>
</protein>
<gene>
    <name evidence="1" type="ORF">HGK34_20345</name>
</gene>
<organism evidence="1 2">
    <name type="scientific">Myceligenerans indicum</name>
    <dbReference type="NCBI Taxonomy" id="2593663"/>
    <lineage>
        <taxon>Bacteria</taxon>
        <taxon>Bacillati</taxon>
        <taxon>Actinomycetota</taxon>
        <taxon>Actinomycetes</taxon>
        <taxon>Micrococcales</taxon>
        <taxon>Promicromonosporaceae</taxon>
        <taxon>Myceligenerans</taxon>
    </lineage>
</organism>
<dbReference type="PANTHER" id="PTHR43857">
    <property type="entry name" value="BLR7761 PROTEIN"/>
    <property type="match status" value="1"/>
</dbReference>
<dbReference type="RefSeq" id="WP_201850880.1">
    <property type="nucleotide sequence ID" value="NZ_JABBYC010000066.1"/>
</dbReference>
<reference evidence="1 2" key="1">
    <citation type="journal article" date="2021" name="Arch. Microbiol.">
        <title>Myceligenerans indicum sp. nov., an actinobacterium isolated from mangrove sediment of Sundarbans, India.</title>
        <authorList>
            <person name="Asha K."/>
            <person name="Bhadury P."/>
        </authorList>
    </citation>
    <scope>NUCLEOTIDE SEQUENCE [LARGE SCALE GENOMIC DNA]</scope>
    <source>
        <strain evidence="1 2">I2</strain>
    </source>
</reference>
<dbReference type="InterPro" id="IPR006175">
    <property type="entry name" value="YjgF/YER057c/UK114"/>
</dbReference>
<dbReference type="InterPro" id="IPR035959">
    <property type="entry name" value="RutC-like_sf"/>
</dbReference>
<evidence type="ECO:0000313" key="2">
    <source>
        <dbReference type="Proteomes" id="UP000675409"/>
    </source>
</evidence>